<evidence type="ECO:0000256" key="10">
    <source>
        <dbReference type="ARBA" id="ARBA00022679"/>
    </source>
</evidence>
<evidence type="ECO:0000256" key="3">
    <source>
        <dbReference type="ARBA" id="ARBA00005119"/>
    </source>
</evidence>
<evidence type="ECO:0000256" key="12">
    <source>
        <dbReference type="ARBA" id="ARBA00022695"/>
    </source>
</evidence>
<evidence type="ECO:0000256" key="17">
    <source>
        <dbReference type="ARBA" id="ARBA00023264"/>
    </source>
</evidence>
<dbReference type="AlphaFoldDB" id="K1KHV8"/>
<dbReference type="STRING" id="742823.HMPREF9465_01109"/>
<comment type="subcellular location">
    <subcellularLocation>
        <location evidence="2">Cell membrane</location>
        <topology evidence="2">Multi-pass membrane protein</topology>
    </subcellularLocation>
</comment>
<keyword evidence="21" id="KW-1185">Reference proteome</keyword>
<evidence type="ECO:0000256" key="5">
    <source>
        <dbReference type="ARBA" id="ARBA00010185"/>
    </source>
</evidence>
<reference evidence="20 21" key="1">
    <citation type="submission" date="2012-05" db="EMBL/GenBank/DDBJ databases">
        <title>The Genome Sequence of Sutterella wadsworthensis 2_1_59BFAA.</title>
        <authorList>
            <consortium name="The Broad Institute Genome Sequencing Platform"/>
            <person name="Earl A."/>
            <person name="Ward D."/>
            <person name="Feldgarden M."/>
            <person name="Gevers D."/>
            <person name="Daigneault M."/>
            <person name="Strauss J."/>
            <person name="Allen-Vercoe E."/>
            <person name="Walker B."/>
            <person name="Young S.K."/>
            <person name="Zeng Q."/>
            <person name="Gargeya S."/>
            <person name="Fitzgerald M."/>
            <person name="Haas B."/>
            <person name="Abouelleil A."/>
            <person name="Alvarado L."/>
            <person name="Arachchi H.M."/>
            <person name="Berlin A.M."/>
            <person name="Chapman S.B."/>
            <person name="Goldberg J."/>
            <person name="Griggs A."/>
            <person name="Gujja S."/>
            <person name="Hansen M."/>
            <person name="Howarth C."/>
            <person name="Imamovic A."/>
            <person name="Larimer J."/>
            <person name="McCowen C."/>
            <person name="Montmayeur A."/>
            <person name="Murphy C."/>
            <person name="Neiman D."/>
            <person name="Pearson M."/>
            <person name="Priest M."/>
            <person name="Roberts A."/>
            <person name="Saif S."/>
            <person name="Shea T."/>
            <person name="Sisk P."/>
            <person name="Sykes S."/>
            <person name="Wortman J."/>
            <person name="Nusbaum C."/>
            <person name="Birren B."/>
        </authorList>
    </citation>
    <scope>NUCLEOTIDE SEQUENCE [LARGE SCALE GENOMIC DNA]</scope>
    <source>
        <strain evidence="20 21">2_1_59BFAA</strain>
    </source>
</reference>
<keyword evidence="17" id="KW-1208">Phospholipid metabolism</keyword>
<dbReference type="OrthoDB" id="9799199at2"/>
<keyword evidence="11 18" id="KW-0812">Transmembrane</keyword>
<dbReference type="GO" id="GO:0016024">
    <property type="term" value="P:CDP-diacylglycerol biosynthetic process"/>
    <property type="evidence" value="ECO:0007669"/>
    <property type="project" value="UniProtKB-UniPathway"/>
</dbReference>
<evidence type="ECO:0000256" key="2">
    <source>
        <dbReference type="ARBA" id="ARBA00004651"/>
    </source>
</evidence>
<dbReference type="UniPathway" id="UPA00557">
    <property type="reaction ID" value="UER00614"/>
</dbReference>
<comment type="pathway">
    <text evidence="3 18">Phospholipid metabolism; CDP-diacylglycerol biosynthesis; CDP-diacylglycerol from sn-glycerol 3-phosphate: step 3/3.</text>
</comment>
<comment type="similarity">
    <text evidence="5 18">Belongs to the CDS family.</text>
</comment>
<feature type="transmembrane region" description="Helical" evidence="19">
    <location>
        <begin position="179"/>
        <end position="201"/>
    </location>
</feature>
<comment type="catalytic activity">
    <reaction evidence="1 18">
        <text>a 1,2-diacyl-sn-glycero-3-phosphate + CTP + H(+) = a CDP-1,2-diacyl-sn-glycerol + diphosphate</text>
        <dbReference type="Rhea" id="RHEA:16229"/>
        <dbReference type="ChEBI" id="CHEBI:15378"/>
        <dbReference type="ChEBI" id="CHEBI:33019"/>
        <dbReference type="ChEBI" id="CHEBI:37563"/>
        <dbReference type="ChEBI" id="CHEBI:58332"/>
        <dbReference type="ChEBI" id="CHEBI:58608"/>
        <dbReference type="EC" id="2.7.7.41"/>
    </reaction>
</comment>
<dbReference type="PATRIC" id="fig|742823.3.peg.1099"/>
<keyword evidence="14" id="KW-0443">Lipid metabolism</keyword>
<evidence type="ECO:0000256" key="8">
    <source>
        <dbReference type="ARBA" id="ARBA00022475"/>
    </source>
</evidence>
<dbReference type="RefSeq" id="WP_005434935.1">
    <property type="nucleotide sequence ID" value="NZ_JH815515.1"/>
</dbReference>
<dbReference type="PANTHER" id="PTHR46382:SF1">
    <property type="entry name" value="PHOSPHATIDATE CYTIDYLYLTRANSFERASE"/>
    <property type="match status" value="1"/>
</dbReference>
<evidence type="ECO:0000256" key="7">
    <source>
        <dbReference type="ARBA" id="ARBA00019373"/>
    </source>
</evidence>
<name>K1KHV8_9BURK</name>
<evidence type="ECO:0000256" key="13">
    <source>
        <dbReference type="ARBA" id="ARBA00022989"/>
    </source>
</evidence>
<evidence type="ECO:0000313" key="20">
    <source>
        <dbReference type="EMBL" id="EKB31284.1"/>
    </source>
</evidence>
<keyword evidence="13 19" id="KW-1133">Transmembrane helix</keyword>
<keyword evidence="16" id="KW-0594">Phospholipid biosynthesis</keyword>
<evidence type="ECO:0000256" key="11">
    <source>
        <dbReference type="ARBA" id="ARBA00022692"/>
    </source>
</evidence>
<gene>
    <name evidence="20" type="ORF">HMPREF9465_01109</name>
</gene>
<evidence type="ECO:0000256" key="9">
    <source>
        <dbReference type="ARBA" id="ARBA00022516"/>
    </source>
</evidence>
<keyword evidence="10 18" id="KW-0808">Transferase</keyword>
<dbReference type="eggNOG" id="COG0575">
    <property type="taxonomic scope" value="Bacteria"/>
</dbReference>
<comment type="pathway">
    <text evidence="4">Lipid metabolism.</text>
</comment>
<evidence type="ECO:0000313" key="21">
    <source>
        <dbReference type="Proteomes" id="UP000005835"/>
    </source>
</evidence>
<evidence type="ECO:0000256" key="1">
    <source>
        <dbReference type="ARBA" id="ARBA00001698"/>
    </source>
</evidence>
<feature type="transmembrane region" description="Helical" evidence="19">
    <location>
        <begin position="113"/>
        <end position="132"/>
    </location>
</feature>
<feature type="transmembrane region" description="Helical" evidence="19">
    <location>
        <begin position="52"/>
        <end position="72"/>
    </location>
</feature>
<dbReference type="Proteomes" id="UP000005835">
    <property type="component" value="Unassembled WGS sequence"/>
</dbReference>
<dbReference type="HOGENOM" id="CLU_037294_1_2_4"/>
<keyword evidence="15 19" id="KW-0472">Membrane</keyword>
<comment type="caution">
    <text evidence="20">The sequence shown here is derived from an EMBL/GenBank/DDBJ whole genome shotgun (WGS) entry which is preliminary data.</text>
</comment>
<dbReference type="EC" id="2.7.7.41" evidence="6 18"/>
<evidence type="ECO:0000256" key="19">
    <source>
        <dbReference type="SAM" id="Phobius"/>
    </source>
</evidence>
<evidence type="ECO:0000256" key="4">
    <source>
        <dbReference type="ARBA" id="ARBA00005189"/>
    </source>
</evidence>
<dbReference type="InterPro" id="IPR000374">
    <property type="entry name" value="PC_trans"/>
</dbReference>
<protein>
    <recommendedName>
        <fullName evidence="7 18">Phosphatidate cytidylyltransferase</fullName>
        <ecNumber evidence="6 18">2.7.7.41</ecNumber>
    </recommendedName>
</protein>
<dbReference type="GO" id="GO:0005886">
    <property type="term" value="C:plasma membrane"/>
    <property type="evidence" value="ECO:0007669"/>
    <property type="project" value="UniProtKB-SubCell"/>
</dbReference>
<dbReference type="GO" id="GO:0004605">
    <property type="term" value="F:phosphatidate cytidylyltransferase activity"/>
    <property type="evidence" value="ECO:0007669"/>
    <property type="project" value="UniProtKB-EC"/>
</dbReference>
<keyword evidence="8" id="KW-1003">Cell membrane</keyword>
<dbReference type="PANTHER" id="PTHR46382">
    <property type="entry name" value="PHOSPHATIDATE CYTIDYLYLTRANSFERASE"/>
    <property type="match status" value="1"/>
</dbReference>
<evidence type="ECO:0000256" key="14">
    <source>
        <dbReference type="ARBA" id="ARBA00023098"/>
    </source>
</evidence>
<feature type="transmembrane region" description="Helical" evidence="19">
    <location>
        <begin position="262"/>
        <end position="281"/>
    </location>
</feature>
<evidence type="ECO:0000256" key="15">
    <source>
        <dbReference type="ARBA" id="ARBA00023136"/>
    </source>
</evidence>
<accession>K1KHV8</accession>
<proteinExistence type="inferred from homology"/>
<keyword evidence="9" id="KW-0444">Lipid biosynthesis</keyword>
<evidence type="ECO:0000256" key="6">
    <source>
        <dbReference type="ARBA" id="ARBA00012487"/>
    </source>
</evidence>
<evidence type="ECO:0000256" key="16">
    <source>
        <dbReference type="ARBA" id="ARBA00023209"/>
    </source>
</evidence>
<feature type="transmembrane region" description="Helical" evidence="19">
    <location>
        <begin position="78"/>
        <end position="101"/>
    </location>
</feature>
<feature type="transmembrane region" description="Helical" evidence="19">
    <location>
        <begin position="12"/>
        <end position="40"/>
    </location>
</feature>
<organism evidence="20 21">
    <name type="scientific">Sutterella wadsworthensis 2_1_59BFAA</name>
    <dbReference type="NCBI Taxonomy" id="742823"/>
    <lineage>
        <taxon>Bacteria</taxon>
        <taxon>Pseudomonadati</taxon>
        <taxon>Pseudomonadota</taxon>
        <taxon>Betaproteobacteria</taxon>
        <taxon>Burkholderiales</taxon>
        <taxon>Sutterellaceae</taxon>
        <taxon>Sutterella</taxon>
    </lineage>
</organism>
<dbReference type="Pfam" id="PF01148">
    <property type="entry name" value="CTP_transf_1"/>
    <property type="match status" value="1"/>
</dbReference>
<evidence type="ECO:0000256" key="18">
    <source>
        <dbReference type="RuleBase" id="RU003938"/>
    </source>
</evidence>
<keyword evidence="12 18" id="KW-0548">Nucleotidyltransferase</keyword>
<feature type="transmembrane region" description="Helical" evidence="19">
    <location>
        <begin position="138"/>
        <end position="158"/>
    </location>
</feature>
<dbReference type="PROSITE" id="PS01315">
    <property type="entry name" value="CDS"/>
    <property type="match status" value="1"/>
</dbReference>
<sequence>MLLTRVITAAVLLAVLTLSIYIGPFAFASVMAIAFGATLYEWLRIGGLGPRPALLVAAVEMVVQLSLYWAGALDRMNWFLMLMNGCVMLAWFVIFFAELFHRENGFKVSQRQCLWSAVTFVPAAYLSLLWLFEQGDWVLVLSVLLIVWGADISAYFCGRAWGKHRMAPAISPKKTFEGAIGAYVIVIVFFALTYVFCVQQNVFTNYLFDNAGFLWGVGVLAMLVALSIAGDLWESMLKRLVGIKDSSNLLPGHGGFFDRMDASLPVLPATAFIMLWIQLIVH</sequence>
<dbReference type="EMBL" id="ADMG01000029">
    <property type="protein sequence ID" value="EKB31284.1"/>
    <property type="molecule type" value="Genomic_DNA"/>
</dbReference>
<feature type="transmembrane region" description="Helical" evidence="19">
    <location>
        <begin position="213"/>
        <end position="233"/>
    </location>
</feature>